<dbReference type="Proteomes" id="UP000199355">
    <property type="component" value="Unassembled WGS sequence"/>
</dbReference>
<dbReference type="PANTHER" id="PTHR43551">
    <property type="entry name" value="FUMARATE REDUCTASE IRON-SULFUR SUBUNIT"/>
    <property type="match status" value="1"/>
</dbReference>
<dbReference type="InterPro" id="IPR017900">
    <property type="entry name" value="4Fe4S_Fe_S_CS"/>
</dbReference>
<evidence type="ECO:0000256" key="5">
    <source>
        <dbReference type="ARBA" id="ARBA00023004"/>
    </source>
</evidence>
<dbReference type="AlphaFoldDB" id="A0A1G7LGE2"/>
<accession>A0A1G7LGE2</accession>
<evidence type="ECO:0000259" key="7">
    <source>
        <dbReference type="Pfam" id="PF02754"/>
    </source>
</evidence>
<keyword evidence="2" id="KW-0004">4Fe-4S</keyword>
<name>A0A1G7LGE2_9BACT</name>
<dbReference type="PANTHER" id="PTHR43551:SF1">
    <property type="entry name" value="HETERODISULFIDE REDUCTASE"/>
    <property type="match status" value="1"/>
</dbReference>
<feature type="domain" description="Cysteine-rich" evidence="7">
    <location>
        <begin position="389"/>
        <end position="489"/>
    </location>
</feature>
<dbReference type="OrthoDB" id="9786127at2"/>
<dbReference type="GO" id="GO:0051539">
    <property type="term" value="F:4 iron, 4 sulfur cluster binding"/>
    <property type="evidence" value="ECO:0007669"/>
    <property type="project" value="UniProtKB-KW"/>
</dbReference>
<proteinExistence type="predicted"/>
<keyword evidence="4" id="KW-0249">Electron transport</keyword>
<evidence type="ECO:0000256" key="1">
    <source>
        <dbReference type="ARBA" id="ARBA00022448"/>
    </source>
</evidence>
<dbReference type="Pfam" id="PF02754">
    <property type="entry name" value="CCG"/>
    <property type="match status" value="1"/>
</dbReference>
<evidence type="ECO:0000256" key="3">
    <source>
        <dbReference type="ARBA" id="ARBA00022723"/>
    </source>
</evidence>
<keyword evidence="5" id="KW-0408">Iron</keyword>
<keyword evidence="6" id="KW-0411">Iron-sulfur</keyword>
<evidence type="ECO:0000256" key="2">
    <source>
        <dbReference type="ARBA" id="ARBA00022485"/>
    </source>
</evidence>
<dbReference type="InterPro" id="IPR009051">
    <property type="entry name" value="Helical_ferredxn"/>
</dbReference>
<dbReference type="GO" id="GO:0046872">
    <property type="term" value="F:metal ion binding"/>
    <property type="evidence" value="ECO:0007669"/>
    <property type="project" value="UniProtKB-KW"/>
</dbReference>
<dbReference type="Pfam" id="PF13183">
    <property type="entry name" value="Fer4_8"/>
    <property type="match status" value="1"/>
</dbReference>
<evidence type="ECO:0000256" key="6">
    <source>
        <dbReference type="ARBA" id="ARBA00023014"/>
    </source>
</evidence>
<dbReference type="EMBL" id="FNBX01000006">
    <property type="protein sequence ID" value="SDF48491.1"/>
    <property type="molecule type" value="Genomic_DNA"/>
</dbReference>
<keyword evidence="3" id="KW-0479">Metal-binding</keyword>
<evidence type="ECO:0000259" key="8">
    <source>
        <dbReference type="Pfam" id="PF13183"/>
    </source>
</evidence>
<evidence type="ECO:0000256" key="4">
    <source>
        <dbReference type="ARBA" id="ARBA00022982"/>
    </source>
</evidence>
<protein>
    <submittedName>
        <fullName evidence="9">Fe-S oxidoreductase</fullName>
    </submittedName>
</protein>
<reference evidence="10" key="1">
    <citation type="submission" date="2016-10" db="EMBL/GenBank/DDBJ databases">
        <authorList>
            <person name="Varghese N."/>
            <person name="Submissions S."/>
        </authorList>
    </citation>
    <scope>NUCLEOTIDE SEQUENCE [LARGE SCALE GENOMIC DNA]</scope>
    <source>
        <strain evidence="10">KHC7</strain>
    </source>
</reference>
<dbReference type="GO" id="GO:0016491">
    <property type="term" value="F:oxidoreductase activity"/>
    <property type="evidence" value="ECO:0007669"/>
    <property type="project" value="UniProtKB-ARBA"/>
</dbReference>
<evidence type="ECO:0000313" key="10">
    <source>
        <dbReference type="Proteomes" id="UP000199355"/>
    </source>
</evidence>
<feature type="domain" description="4Fe-4S ferredoxin-type" evidence="8">
    <location>
        <begin position="100"/>
        <end position="186"/>
    </location>
</feature>
<keyword evidence="10" id="KW-1185">Reference proteome</keyword>
<gene>
    <name evidence="9" type="ORF">SAMN05192586_10665</name>
</gene>
<sequence length="537" mass="60971">MKDNLQLTDVSTAEGQMVSIDLKDIPELPVDMATMPWKPFTEEQKAETACILDDVCVLNIPKPKNKEEEEELVNKFLNGMRKLFSKENNWTFLPMLETSMDYCAQCNSCSEACHLYEMSGKNEMYRPNFRSEIFRRIYKQYVKKEPLAKWRYGDMHLNWKTVARLGELAYRCNLCRRCAQVCPIGVDNGLLAREIRKLFSQELGIYPKELHEKGTMNQMKCGSSTGMTPEVVKDNVEFIDEDYTEITGVGIHTPFDVKGADIMLLHNAGEIMAWPENIAAFSLIFQEAGLSWTLSSHAMAYDGVNYGVFYDDAQTARIALQHMMAAKELGVKKIVIGECGHAHKALTVIADRVIPYEYQVPRESCYVTLRDIVMSGRLKLDPARNDFPVTLHDPCNIVRLMGIVEPQREILRKIAPKFREMPCHGVDNYCCGGGSGFAIMTRNNIEQWRGNISGRKKMWQISEAFKDCLGPETKKYICAPCSNCKGQIREILEHNDLYTKNNFAYGGLVELIVNAMTNVNPGYIKFEGAEEEAEAEA</sequence>
<dbReference type="SUPFAM" id="SSF46548">
    <property type="entry name" value="alpha-helical ferredoxin"/>
    <property type="match status" value="1"/>
</dbReference>
<organism evidence="9 10">
    <name type="scientific">Desulfovibrio legallii</name>
    <dbReference type="NCBI Taxonomy" id="571438"/>
    <lineage>
        <taxon>Bacteria</taxon>
        <taxon>Pseudomonadati</taxon>
        <taxon>Thermodesulfobacteriota</taxon>
        <taxon>Desulfovibrionia</taxon>
        <taxon>Desulfovibrionales</taxon>
        <taxon>Desulfovibrionaceae</taxon>
        <taxon>Desulfovibrio</taxon>
    </lineage>
</organism>
<dbReference type="InterPro" id="IPR004017">
    <property type="entry name" value="Cys_rich_dom"/>
</dbReference>
<dbReference type="RefSeq" id="WP_092153311.1">
    <property type="nucleotide sequence ID" value="NZ_FNBX01000006.1"/>
</dbReference>
<dbReference type="STRING" id="571438.SAMN05192586_10665"/>
<keyword evidence="1" id="KW-0813">Transport</keyword>
<dbReference type="InterPro" id="IPR017896">
    <property type="entry name" value="4Fe4S_Fe-S-bd"/>
</dbReference>
<evidence type="ECO:0000313" key="9">
    <source>
        <dbReference type="EMBL" id="SDF48491.1"/>
    </source>
</evidence>
<dbReference type="PROSITE" id="PS00198">
    <property type="entry name" value="4FE4S_FER_1"/>
    <property type="match status" value="1"/>
</dbReference>
<dbReference type="Gene3D" id="1.10.1060.10">
    <property type="entry name" value="Alpha-helical ferredoxin"/>
    <property type="match status" value="1"/>
</dbReference>